<dbReference type="Proteomes" id="UP000616114">
    <property type="component" value="Unassembled WGS sequence"/>
</dbReference>
<keyword evidence="3" id="KW-1185">Reference proteome</keyword>
<comment type="caution">
    <text evidence="2">The sequence shown here is derived from an EMBL/GenBank/DDBJ whole genome shotgun (WGS) entry which is preliminary data.</text>
</comment>
<dbReference type="RefSeq" id="WP_188550982.1">
    <property type="nucleotide sequence ID" value="NZ_BMFY01000009.1"/>
</dbReference>
<reference evidence="2" key="2">
    <citation type="submission" date="2020-09" db="EMBL/GenBank/DDBJ databases">
        <authorList>
            <person name="Sun Q."/>
            <person name="Zhou Y."/>
        </authorList>
    </citation>
    <scope>NUCLEOTIDE SEQUENCE</scope>
    <source>
        <strain evidence="2">CGMCC 1.12785</strain>
    </source>
</reference>
<evidence type="ECO:0000256" key="1">
    <source>
        <dbReference type="SAM" id="MobiDB-lite"/>
    </source>
</evidence>
<organism evidence="2 3">
    <name type="scientific">Sediminivirga luteola</name>
    <dbReference type="NCBI Taxonomy" id="1774748"/>
    <lineage>
        <taxon>Bacteria</taxon>
        <taxon>Bacillati</taxon>
        <taxon>Actinomycetota</taxon>
        <taxon>Actinomycetes</taxon>
        <taxon>Micrococcales</taxon>
        <taxon>Brevibacteriaceae</taxon>
        <taxon>Sediminivirga</taxon>
    </lineage>
</organism>
<protein>
    <submittedName>
        <fullName evidence="2">Uncharacterized protein</fullName>
    </submittedName>
</protein>
<sequence>MAQQPDRTLPAGAAVSTGTTGVPARHRNLWNRLVPPSGPAETVQGEALRIAGNIHDGLARHGRADHDHDCRAMLRELPAYLALGTTLPAEEFTEARRIAEALRTGRPAPAERLSDLVARWIARNPAPIPLARPPYRR</sequence>
<evidence type="ECO:0000313" key="2">
    <source>
        <dbReference type="EMBL" id="GGA18869.1"/>
    </source>
</evidence>
<gene>
    <name evidence="2" type="ORF">GCM10011333_22510</name>
</gene>
<feature type="region of interest" description="Disordered" evidence="1">
    <location>
        <begin position="1"/>
        <end position="22"/>
    </location>
</feature>
<dbReference type="EMBL" id="BMFY01000009">
    <property type="protein sequence ID" value="GGA18869.1"/>
    <property type="molecule type" value="Genomic_DNA"/>
</dbReference>
<reference evidence="2" key="1">
    <citation type="journal article" date="2014" name="Int. J. Syst. Evol. Microbiol.">
        <title>Complete genome sequence of Corynebacterium casei LMG S-19264T (=DSM 44701T), isolated from a smear-ripened cheese.</title>
        <authorList>
            <consortium name="US DOE Joint Genome Institute (JGI-PGF)"/>
            <person name="Walter F."/>
            <person name="Albersmeier A."/>
            <person name="Kalinowski J."/>
            <person name="Ruckert C."/>
        </authorList>
    </citation>
    <scope>NUCLEOTIDE SEQUENCE</scope>
    <source>
        <strain evidence="2">CGMCC 1.12785</strain>
    </source>
</reference>
<accession>A0A8J2TZ49</accession>
<dbReference type="AlphaFoldDB" id="A0A8J2TZ49"/>
<evidence type="ECO:0000313" key="3">
    <source>
        <dbReference type="Proteomes" id="UP000616114"/>
    </source>
</evidence>
<name>A0A8J2TZ49_9MICO</name>
<proteinExistence type="predicted"/>